<evidence type="ECO:0000313" key="2">
    <source>
        <dbReference type="Proteomes" id="UP000789920"/>
    </source>
</evidence>
<keyword evidence="2" id="KW-1185">Reference proteome</keyword>
<accession>A0ACA9Q714</accession>
<feature type="non-terminal residue" evidence="1">
    <location>
        <position position="63"/>
    </location>
</feature>
<protein>
    <submittedName>
        <fullName evidence="1">31469_t:CDS:1</fullName>
    </submittedName>
</protein>
<proteinExistence type="predicted"/>
<gene>
    <name evidence="1" type="ORF">RPERSI_LOCUS12347</name>
</gene>
<organism evidence="1 2">
    <name type="scientific">Racocetra persica</name>
    <dbReference type="NCBI Taxonomy" id="160502"/>
    <lineage>
        <taxon>Eukaryota</taxon>
        <taxon>Fungi</taxon>
        <taxon>Fungi incertae sedis</taxon>
        <taxon>Mucoromycota</taxon>
        <taxon>Glomeromycotina</taxon>
        <taxon>Glomeromycetes</taxon>
        <taxon>Diversisporales</taxon>
        <taxon>Gigasporaceae</taxon>
        <taxon>Racocetra</taxon>
    </lineage>
</organism>
<name>A0ACA9Q714_9GLOM</name>
<evidence type="ECO:0000313" key="1">
    <source>
        <dbReference type="EMBL" id="CAG8732920.1"/>
    </source>
</evidence>
<sequence length="63" mass="7341">NAIKKLNSFVSDFKSTRLRQLFESFPDLKLMLTHFKEAFNYEKVMLPEVLLGQECVPTADMTE</sequence>
<comment type="caution">
    <text evidence="1">The sequence shown here is derived from an EMBL/GenBank/DDBJ whole genome shotgun (WGS) entry which is preliminary data.</text>
</comment>
<dbReference type="Proteomes" id="UP000789920">
    <property type="component" value="Unassembled WGS sequence"/>
</dbReference>
<dbReference type="EMBL" id="CAJVQC010026356">
    <property type="protein sequence ID" value="CAG8732920.1"/>
    <property type="molecule type" value="Genomic_DNA"/>
</dbReference>
<feature type="non-terminal residue" evidence="1">
    <location>
        <position position="1"/>
    </location>
</feature>
<reference evidence="1" key="1">
    <citation type="submission" date="2021-06" db="EMBL/GenBank/DDBJ databases">
        <authorList>
            <person name="Kallberg Y."/>
            <person name="Tangrot J."/>
            <person name="Rosling A."/>
        </authorList>
    </citation>
    <scope>NUCLEOTIDE SEQUENCE</scope>
    <source>
        <strain evidence="1">MA461A</strain>
    </source>
</reference>